<evidence type="ECO:0000313" key="3">
    <source>
        <dbReference type="Proteomes" id="UP000235994"/>
    </source>
</evidence>
<dbReference type="EMBL" id="POQS01000014">
    <property type="protein sequence ID" value="PND29931.1"/>
    <property type="molecule type" value="Genomic_DNA"/>
</dbReference>
<dbReference type="PANTHER" id="PTHR34203:SF15">
    <property type="entry name" value="SLL1173 PROTEIN"/>
    <property type="match status" value="1"/>
</dbReference>
<dbReference type="InterPro" id="IPR052514">
    <property type="entry name" value="SAM-dependent_MTase"/>
</dbReference>
<organism evidence="2 3">
    <name type="scientific">Achromobacter pulmonis</name>
    <dbReference type="NCBI Taxonomy" id="1389932"/>
    <lineage>
        <taxon>Bacteria</taxon>
        <taxon>Pseudomonadati</taxon>
        <taxon>Pseudomonadota</taxon>
        <taxon>Betaproteobacteria</taxon>
        <taxon>Burkholderiales</taxon>
        <taxon>Alcaligenaceae</taxon>
        <taxon>Achromobacter</taxon>
    </lineage>
</organism>
<accession>A0A2N8K8Z9</accession>
<dbReference type="PANTHER" id="PTHR34203">
    <property type="entry name" value="METHYLTRANSFERASE, FKBM FAMILY PROTEIN"/>
    <property type="match status" value="1"/>
</dbReference>
<proteinExistence type="predicted"/>
<dbReference type="NCBIfam" id="TIGR01444">
    <property type="entry name" value="fkbM_fam"/>
    <property type="match status" value="1"/>
</dbReference>
<comment type="caution">
    <text evidence="2">The sequence shown here is derived from an EMBL/GenBank/DDBJ whole genome shotgun (WGS) entry which is preliminary data.</text>
</comment>
<reference evidence="2 3" key="1">
    <citation type="submission" date="2018-01" db="EMBL/GenBank/DDBJ databases">
        <title>The draft genome of an aniline degradation strain ANB-1.</title>
        <authorList>
            <person name="Zhang L."/>
            <person name="Jiang J."/>
        </authorList>
    </citation>
    <scope>NUCLEOTIDE SEQUENCE [LARGE SCALE GENOMIC DNA]</scope>
    <source>
        <strain evidence="2 3">ANB-1</strain>
    </source>
</reference>
<name>A0A2N8K8Z9_9BURK</name>
<protein>
    <recommendedName>
        <fullName evidence="1">Methyltransferase FkbM domain-containing protein</fullName>
    </recommendedName>
</protein>
<gene>
    <name evidence="2" type="ORF">C1I89_31875</name>
</gene>
<evidence type="ECO:0000259" key="1">
    <source>
        <dbReference type="Pfam" id="PF05050"/>
    </source>
</evidence>
<dbReference type="AlphaFoldDB" id="A0A2N8K8Z9"/>
<dbReference type="SUPFAM" id="SSF53335">
    <property type="entry name" value="S-adenosyl-L-methionine-dependent methyltransferases"/>
    <property type="match status" value="1"/>
</dbReference>
<feature type="domain" description="Methyltransferase FkbM" evidence="1">
    <location>
        <begin position="50"/>
        <end position="196"/>
    </location>
</feature>
<evidence type="ECO:0000313" key="2">
    <source>
        <dbReference type="EMBL" id="PND29931.1"/>
    </source>
</evidence>
<dbReference type="RefSeq" id="WP_102776181.1">
    <property type="nucleotide sequence ID" value="NZ_POQS01000014.1"/>
</dbReference>
<dbReference type="Pfam" id="PF05050">
    <property type="entry name" value="Methyltransf_21"/>
    <property type="match status" value="1"/>
</dbReference>
<keyword evidence="3" id="KW-1185">Reference proteome</keyword>
<dbReference type="InterPro" id="IPR029063">
    <property type="entry name" value="SAM-dependent_MTases_sf"/>
</dbReference>
<dbReference type="Proteomes" id="UP000235994">
    <property type="component" value="Unassembled WGS sequence"/>
</dbReference>
<dbReference type="Gene3D" id="3.40.50.150">
    <property type="entry name" value="Vaccinia Virus protein VP39"/>
    <property type="match status" value="1"/>
</dbReference>
<dbReference type="InterPro" id="IPR006342">
    <property type="entry name" value="FkbM_mtfrase"/>
</dbReference>
<sequence length="212" mass="23893">MGLFYYQGRAIRFPPTSHAYFKGFWERGGFYEQELLEHIARVSEAGIFIDVGANTENHSLYFALFCPSTQVLSFEPNREHKNSFEELMRLNDATNVALHCFALSGKEGHAEVTYVINKSGPNRTSLDECHTLDRVLSGLDGRVAVMKIDVEGHELEVLHGAQETLKSGDANLYIECIGEAEFEGVSSYLKSLGYEYSGLRFNATPTYEFVKR</sequence>